<sequence>MPYTHPISQLTLDTKGVITAQDHSGHNNYAAWREPILDEPTCSGVRPLLASSATPAKTGAKKKVVQFKDELEDVRLFRKLDQPRAVSGLPPSTRCLPGKRLTATLQDASSVFVLSTSGGDSALRCSASWRSPKSNVYLEEVRLLGDATAVVGVVNVKNLAFEKHVTCRFTLDNWTTQSEVAADYINSITSLDVDEDRDSFGFSIPILDFGHLGRNRLEFCIRYRVIGLEFWDNNSSTDFMLSFEVERHNDSVEPLATSTDSPEETHQDTRRAREGTLEIDGSSDVTLGYNFAEPVQSGALRRQYDLSPTPSTIPRPDNKKRDSVVAVMRTGPSVGGAWAIRRKTGPSGIKLDSWPHARRKEQVQKENSAIIVCLRMSTKTGDGSLIGRKARAASSRGSGHGLPHHRTFREGADRFKNFGS</sequence>
<keyword evidence="4" id="KW-1185">Reference proteome</keyword>
<dbReference type="PROSITE" id="PS51159">
    <property type="entry name" value="CBM21"/>
    <property type="match status" value="1"/>
</dbReference>
<feature type="region of interest" description="Disordered" evidence="1">
    <location>
        <begin position="252"/>
        <end position="272"/>
    </location>
</feature>
<dbReference type="PANTHER" id="PTHR12307:SF36">
    <property type="entry name" value="GLYCOGEN-BINDING SUBUNIT 76A"/>
    <property type="match status" value="1"/>
</dbReference>
<evidence type="ECO:0000256" key="1">
    <source>
        <dbReference type="SAM" id="MobiDB-lite"/>
    </source>
</evidence>
<dbReference type="EMBL" id="AZNF01000007">
    <property type="protein sequence ID" value="KID65018.1"/>
    <property type="molecule type" value="Genomic_DNA"/>
</dbReference>
<comment type="caution">
    <text evidence="3">The sequence shown here is derived from an EMBL/GenBank/DDBJ whole genome shotgun (WGS) entry which is preliminary data.</text>
</comment>
<name>A0A0B4F3G4_METAF</name>
<feature type="non-terminal residue" evidence="3">
    <location>
        <position position="1"/>
    </location>
</feature>
<dbReference type="PANTHER" id="PTHR12307">
    <property type="entry name" value="PROTEIN PHOSPHATASE 1 REGULATORY SUBUNIT"/>
    <property type="match status" value="1"/>
</dbReference>
<proteinExistence type="predicted"/>
<feature type="compositionally biased region" description="Basic and acidic residues" evidence="1">
    <location>
        <begin position="408"/>
        <end position="420"/>
    </location>
</feature>
<evidence type="ECO:0000259" key="2">
    <source>
        <dbReference type="PROSITE" id="PS51159"/>
    </source>
</evidence>
<feature type="region of interest" description="Disordered" evidence="1">
    <location>
        <begin position="392"/>
        <end position="420"/>
    </location>
</feature>
<feature type="region of interest" description="Disordered" evidence="1">
    <location>
        <begin position="303"/>
        <end position="322"/>
    </location>
</feature>
<dbReference type="VEuPathDB" id="FungiDB:MAN_06029"/>
<dbReference type="InterPro" id="IPR005036">
    <property type="entry name" value="CBM21_dom"/>
</dbReference>
<organism evidence="3 4">
    <name type="scientific">Metarhizium anisopliae (strain ARSEF 549)</name>
    <dbReference type="NCBI Taxonomy" id="3151832"/>
    <lineage>
        <taxon>Eukaryota</taxon>
        <taxon>Fungi</taxon>
        <taxon>Dikarya</taxon>
        <taxon>Ascomycota</taxon>
        <taxon>Pezizomycotina</taxon>
        <taxon>Sordariomycetes</taxon>
        <taxon>Hypocreomycetidae</taxon>
        <taxon>Hypocreales</taxon>
        <taxon>Clavicipitaceae</taxon>
        <taxon>Metarhizium</taxon>
    </lineage>
</organism>
<feature type="domain" description="CBM21" evidence="2">
    <location>
        <begin position="130"/>
        <end position="242"/>
    </location>
</feature>
<dbReference type="OrthoDB" id="1881at2759"/>
<dbReference type="GO" id="GO:0000164">
    <property type="term" value="C:protein phosphatase type 1 complex"/>
    <property type="evidence" value="ECO:0007669"/>
    <property type="project" value="TreeGrafter"/>
</dbReference>
<dbReference type="InterPro" id="IPR038175">
    <property type="entry name" value="CBM21_dom_sf"/>
</dbReference>
<evidence type="ECO:0000313" key="4">
    <source>
        <dbReference type="Proteomes" id="UP000031186"/>
    </source>
</evidence>
<accession>A0A0B4F3G4</accession>
<dbReference type="Pfam" id="PF03370">
    <property type="entry name" value="CBM_21"/>
    <property type="match status" value="1"/>
</dbReference>
<dbReference type="GO" id="GO:0008157">
    <property type="term" value="F:protein phosphatase 1 binding"/>
    <property type="evidence" value="ECO:0007669"/>
    <property type="project" value="TreeGrafter"/>
</dbReference>
<gene>
    <name evidence="3" type="ORF">MAN_06029</name>
</gene>
<dbReference type="HOGENOM" id="CLU_653971_0_0_1"/>
<dbReference type="Gene3D" id="2.60.40.2440">
    <property type="entry name" value="Carbohydrate binding type-21 domain"/>
    <property type="match status" value="1"/>
</dbReference>
<dbReference type="InterPro" id="IPR050782">
    <property type="entry name" value="PP1_regulatory_subunit_3"/>
</dbReference>
<reference evidence="3 4" key="1">
    <citation type="journal article" date="2014" name="Proc. Natl. Acad. Sci. U.S.A.">
        <title>Trajectory and genomic determinants of fungal-pathogen speciation and host adaptation.</title>
        <authorList>
            <person name="Hu X."/>
            <person name="Xiao G."/>
            <person name="Zheng P."/>
            <person name="Shang Y."/>
            <person name="Su Y."/>
            <person name="Zhang X."/>
            <person name="Liu X."/>
            <person name="Zhan S."/>
            <person name="St Leger R.J."/>
            <person name="Wang C."/>
        </authorList>
    </citation>
    <scope>NUCLEOTIDE SEQUENCE [LARGE SCALE GENOMIC DNA]</scope>
    <source>
        <strain evidence="3 4">ARSEF 549</strain>
    </source>
</reference>
<evidence type="ECO:0000313" key="3">
    <source>
        <dbReference type="EMBL" id="KID65018.1"/>
    </source>
</evidence>
<feature type="compositionally biased region" description="Basic and acidic residues" evidence="1">
    <location>
        <begin position="263"/>
        <end position="272"/>
    </location>
</feature>
<dbReference type="Proteomes" id="UP000031186">
    <property type="component" value="Unassembled WGS sequence"/>
</dbReference>
<dbReference type="AlphaFoldDB" id="A0A0B4F3G4"/>
<protein>
    <submittedName>
        <fullName evidence="3">Protein phosphatase regulatory subunit Gac1</fullName>
    </submittedName>
</protein>